<name>A0A558BKF8_9BACT</name>
<protein>
    <submittedName>
        <fullName evidence="2">DUF3375 family protein</fullName>
    </submittedName>
</protein>
<evidence type="ECO:0000256" key="1">
    <source>
        <dbReference type="SAM" id="MobiDB-lite"/>
    </source>
</evidence>
<accession>A0A558BKF8</accession>
<evidence type="ECO:0000313" key="3">
    <source>
        <dbReference type="Proteomes" id="UP000317624"/>
    </source>
</evidence>
<dbReference type="InterPro" id="IPR021804">
    <property type="entry name" value="DUF3375"/>
</dbReference>
<sequence>MEYHKCLHLLTPTPAAKLLRLRGAHTALLLKFLYQEFKTAGLATRAVLAPQLTAQLSDYLRELGYVPEVDELPDAAAETSWFAKPNDPAALARRYLSRWADDGYLSLVPDENGQQWYDLTAASEKALQWLSSLEHREFVGTGSRLRQLFDQLTSLVEGSHADPTQRLHELRKDRERIEAQIAQIERTGRVRAYNDLDVAGTALALSHIRAQEQRLRTSSNPIQELKAQYEAATQQAGFGTGSVVFFLSSSYAGGRALLRARAAATRAHQVCGGARGRAHGAAAPADTNLPERGEPHLRGPAAAARARAAGLRARPGPTTQRGLVVWPERVYGAAQ</sequence>
<evidence type="ECO:0000313" key="2">
    <source>
        <dbReference type="EMBL" id="TVT36975.1"/>
    </source>
</evidence>
<gene>
    <name evidence="2" type="ORF">FNT36_24210</name>
</gene>
<organism evidence="2 3">
    <name type="scientific">Hymenobacter setariae</name>
    <dbReference type="NCBI Taxonomy" id="2594794"/>
    <lineage>
        <taxon>Bacteria</taxon>
        <taxon>Pseudomonadati</taxon>
        <taxon>Bacteroidota</taxon>
        <taxon>Cytophagia</taxon>
        <taxon>Cytophagales</taxon>
        <taxon>Hymenobacteraceae</taxon>
        <taxon>Hymenobacter</taxon>
    </lineage>
</organism>
<dbReference type="Pfam" id="PF11855">
    <property type="entry name" value="DUF3375"/>
    <property type="match status" value="1"/>
</dbReference>
<feature type="region of interest" description="Disordered" evidence="1">
    <location>
        <begin position="275"/>
        <end position="299"/>
    </location>
</feature>
<dbReference type="AlphaFoldDB" id="A0A558BKF8"/>
<dbReference type="Proteomes" id="UP000317624">
    <property type="component" value="Unassembled WGS sequence"/>
</dbReference>
<reference evidence="2 3" key="1">
    <citation type="submission" date="2019-07" db="EMBL/GenBank/DDBJ databases">
        <title>Hymenobacter sp. straun FUR1 Genome sequencing and assembly.</title>
        <authorList>
            <person name="Chhetri G."/>
        </authorList>
    </citation>
    <scope>NUCLEOTIDE SEQUENCE [LARGE SCALE GENOMIC DNA]</scope>
    <source>
        <strain evidence="2 3">Fur1</strain>
    </source>
</reference>
<proteinExistence type="predicted"/>
<dbReference type="EMBL" id="VMRJ01000008">
    <property type="protein sequence ID" value="TVT36975.1"/>
    <property type="molecule type" value="Genomic_DNA"/>
</dbReference>
<keyword evidence="3" id="KW-1185">Reference proteome</keyword>
<comment type="caution">
    <text evidence="2">The sequence shown here is derived from an EMBL/GenBank/DDBJ whole genome shotgun (WGS) entry which is preliminary data.</text>
</comment>
<dbReference type="OrthoDB" id="138803at2"/>